<dbReference type="GO" id="GO:0003677">
    <property type="term" value="F:DNA binding"/>
    <property type="evidence" value="ECO:0007669"/>
    <property type="project" value="UniProtKB-UniRule"/>
</dbReference>
<evidence type="ECO:0000259" key="5">
    <source>
        <dbReference type="PROSITE" id="PS50977"/>
    </source>
</evidence>
<evidence type="ECO:0000256" key="1">
    <source>
        <dbReference type="ARBA" id="ARBA00023015"/>
    </source>
</evidence>
<feature type="domain" description="HTH tetR-type" evidence="5">
    <location>
        <begin position="3"/>
        <end position="63"/>
    </location>
</feature>
<dbReference type="SUPFAM" id="SSF46689">
    <property type="entry name" value="Homeodomain-like"/>
    <property type="match status" value="1"/>
</dbReference>
<feature type="DNA-binding region" description="H-T-H motif" evidence="4">
    <location>
        <begin position="26"/>
        <end position="45"/>
    </location>
</feature>
<dbReference type="PROSITE" id="PS50977">
    <property type="entry name" value="HTH_TETR_2"/>
    <property type="match status" value="1"/>
</dbReference>
<keyword evidence="3" id="KW-0804">Transcription</keyword>
<evidence type="ECO:0000256" key="3">
    <source>
        <dbReference type="ARBA" id="ARBA00023163"/>
    </source>
</evidence>
<evidence type="ECO:0000313" key="6">
    <source>
        <dbReference type="EMBL" id="MUN41741.1"/>
    </source>
</evidence>
<keyword evidence="1" id="KW-0805">Transcription regulation</keyword>
<dbReference type="SUPFAM" id="SSF48498">
    <property type="entry name" value="Tetracyclin repressor-like, C-terminal domain"/>
    <property type="match status" value="1"/>
</dbReference>
<dbReference type="Gene3D" id="1.10.357.10">
    <property type="entry name" value="Tetracycline Repressor, domain 2"/>
    <property type="match status" value="1"/>
</dbReference>
<gene>
    <name evidence="6" type="ORF">GNZ18_34920</name>
</gene>
<reference evidence="6 7" key="1">
    <citation type="submission" date="2019-11" db="EMBL/GenBank/DDBJ databases">
        <authorList>
            <person name="Cao P."/>
        </authorList>
    </citation>
    <scope>NUCLEOTIDE SEQUENCE [LARGE SCALE GENOMIC DNA]</scope>
    <source>
        <strain evidence="6 7">NEAU-AAG5</strain>
    </source>
</reference>
<dbReference type="InterPro" id="IPR001647">
    <property type="entry name" value="HTH_TetR"/>
</dbReference>
<keyword evidence="2 4" id="KW-0238">DNA-binding</keyword>
<comment type="caution">
    <text evidence="6">The sequence shown here is derived from an EMBL/GenBank/DDBJ whole genome shotgun (WGS) entry which is preliminary data.</text>
</comment>
<name>A0A7K1LBE1_9ACTN</name>
<organism evidence="6 7">
    <name type="scientific">Actinomadura litoris</name>
    <dbReference type="NCBI Taxonomy" id="2678616"/>
    <lineage>
        <taxon>Bacteria</taxon>
        <taxon>Bacillati</taxon>
        <taxon>Actinomycetota</taxon>
        <taxon>Actinomycetes</taxon>
        <taxon>Streptosporangiales</taxon>
        <taxon>Thermomonosporaceae</taxon>
        <taxon>Actinomadura</taxon>
    </lineage>
</organism>
<dbReference type="PANTHER" id="PTHR47506:SF3">
    <property type="entry name" value="HTH-TYPE TRANSCRIPTIONAL REGULATOR LMRA"/>
    <property type="match status" value="1"/>
</dbReference>
<dbReference type="PANTHER" id="PTHR47506">
    <property type="entry name" value="TRANSCRIPTIONAL REGULATORY PROTEIN"/>
    <property type="match status" value="1"/>
</dbReference>
<dbReference type="EMBL" id="WOFH01000016">
    <property type="protein sequence ID" value="MUN41741.1"/>
    <property type="molecule type" value="Genomic_DNA"/>
</dbReference>
<sequence>MGTDSRERMVRSAAHLFRERGYSGTGFRDVIAHSGAPRGSIYHHFPEGKAQLAEEAVRYAGEFLNAGILAATEGGDAASAVDAFTGWWRQVLIRSEFRAGCPVVAVTVESHEDAPQLAAAAARVFDRWQDTLATGLGNAGVADDRAARLARLIVASVEGATILCRAHRDVAPLDDIVKELKAMTREAVDSA</sequence>
<dbReference type="RefSeq" id="WP_156220945.1">
    <property type="nucleotide sequence ID" value="NZ_WOFH01000016.1"/>
</dbReference>
<dbReference type="AlphaFoldDB" id="A0A7K1LBE1"/>
<dbReference type="Pfam" id="PF21993">
    <property type="entry name" value="TetR_C_13_2"/>
    <property type="match status" value="1"/>
</dbReference>
<dbReference type="PRINTS" id="PR00455">
    <property type="entry name" value="HTHTETR"/>
</dbReference>
<dbReference type="InterPro" id="IPR054156">
    <property type="entry name" value="YxaF_TetR_C"/>
</dbReference>
<evidence type="ECO:0000256" key="4">
    <source>
        <dbReference type="PROSITE-ProRule" id="PRU00335"/>
    </source>
</evidence>
<dbReference type="Pfam" id="PF00440">
    <property type="entry name" value="TetR_N"/>
    <property type="match status" value="1"/>
</dbReference>
<evidence type="ECO:0000313" key="7">
    <source>
        <dbReference type="Proteomes" id="UP000432015"/>
    </source>
</evidence>
<keyword evidence="7" id="KW-1185">Reference proteome</keyword>
<dbReference type="Proteomes" id="UP000432015">
    <property type="component" value="Unassembled WGS sequence"/>
</dbReference>
<dbReference type="InterPro" id="IPR009057">
    <property type="entry name" value="Homeodomain-like_sf"/>
</dbReference>
<proteinExistence type="predicted"/>
<evidence type="ECO:0000256" key="2">
    <source>
        <dbReference type="ARBA" id="ARBA00023125"/>
    </source>
</evidence>
<dbReference type="InterPro" id="IPR036271">
    <property type="entry name" value="Tet_transcr_reg_TetR-rel_C_sf"/>
</dbReference>
<protein>
    <submittedName>
        <fullName evidence="6">TetR family transcriptional regulator</fullName>
    </submittedName>
</protein>
<accession>A0A7K1LBE1</accession>